<evidence type="ECO:0000313" key="2">
    <source>
        <dbReference type="EMBL" id="MDQ0557934.1"/>
    </source>
</evidence>
<dbReference type="RefSeq" id="WP_307509707.1">
    <property type="nucleotide sequence ID" value="NZ_BAAACE010000001.1"/>
</dbReference>
<dbReference type="Proteomes" id="UP001232584">
    <property type="component" value="Unassembled WGS sequence"/>
</dbReference>
<reference evidence="2 3" key="1">
    <citation type="submission" date="2023-07" db="EMBL/GenBank/DDBJ databases">
        <title>Genomic Encyclopedia of Type Strains, Phase IV (KMG-IV): sequencing the most valuable type-strain genomes for metagenomic binning, comparative biology and taxonomic classification.</title>
        <authorList>
            <person name="Goeker M."/>
        </authorList>
    </citation>
    <scope>NUCLEOTIDE SEQUENCE [LARGE SCALE GENOMIC DNA]</scope>
    <source>
        <strain evidence="2 3">DSM 15049</strain>
    </source>
</reference>
<gene>
    <name evidence="2" type="ORF">QOZ92_003069</name>
</gene>
<accession>A0ABU0N4N0</accession>
<keyword evidence="1" id="KW-0472">Membrane</keyword>
<evidence type="ECO:0000313" key="3">
    <source>
        <dbReference type="Proteomes" id="UP001232584"/>
    </source>
</evidence>
<comment type="caution">
    <text evidence="2">The sequence shown here is derived from an EMBL/GenBank/DDBJ whole genome shotgun (WGS) entry which is preliminary data.</text>
</comment>
<evidence type="ECO:0000256" key="1">
    <source>
        <dbReference type="SAM" id="Phobius"/>
    </source>
</evidence>
<organism evidence="2 3">
    <name type="scientific">Paraclostridium ghonii</name>
    <dbReference type="NCBI Taxonomy" id="29358"/>
    <lineage>
        <taxon>Bacteria</taxon>
        <taxon>Bacillati</taxon>
        <taxon>Bacillota</taxon>
        <taxon>Clostridia</taxon>
        <taxon>Peptostreptococcales</taxon>
        <taxon>Peptostreptococcaceae</taxon>
        <taxon>Paraclostridium</taxon>
    </lineage>
</organism>
<feature type="transmembrane region" description="Helical" evidence="1">
    <location>
        <begin position="56"/>
        <end position="73"/>
    </location>
</feature>
<keyword evidence="1" id="KW-1133">Transmembrane helix</keyword>
<feature type="transmembrane region" description="Helical" evidence="1">
    <location>
        <begin position="30"/>
        <end position="49"/>
    </location>
</feature>
<name>A0ABU0N4N0_9FIRM</name>
<feature type="transmembrane region" description="Helical" evidence="1">
    <location>
        <begin position="7"/>
        <end position="24"/>
    </location>
</feature>
<dbReference type="EMBL" id="JAUSWG010000016">
    <property type="protein sequence ID" value="MDQ0557934.1"/>
    <property type="molecule type" value="Genomic_DNA"/>
</dbReference>
<sequence>MKSLIDLEIIIAIISLVLCALRIFNIVEIPLMLINLLFIIMISIMTWINYKNNKRIQMFIGILTILIFVWFMTL</sequence>
<protein>
    <submittedName>
        <fullName evidence="2">Uncharacterized protein</fullName>
    </submittedName>
</protein>
<keyword evidence="3" id="KW-1185">Reference proteome</keyword>
<proteinExistence type="predicted"/>
<keyword evidence="1" id="KW-0812">Transmembrane</keyword>